<evidence type="ECO:0000256" key="1">
    <source>
        <dbReference type="SAM" id="Coils"/>
    </source>
</evidence>
<feature type="non-terminal residue" evidence="3">
    <location>
        <position position="1"/>
    </location>
</feature>
<feature type="coiled-coil region" evidence="1">
    <location>
        <begin position="20"/>
        <end position="71"/>
    </location>
</feature>
<name>A0A146K0K2_9EUKA</name>
<feature type="compositionally biased region" description="Polar residues" evidence="2">
    <location>
        <begin position="216"/>
        <end position="244"/>
    </location>
</feature>
<feature type="compositionally biased region" description="Basic residues" evidence="2">
    <location>
        <begin position="360"/>
        <end position="372"/>
    </location>
</feature>
<organism evidence="3">
    <name type="scientific">Trepomonas sp. PC1</name>
    <dbReference type="NCBI Taxonomy" id="1076344"/>
    <lineage>
        <taxon>Eukaryota</taxon>
        <taxon>Metamonada</taxon>
        <taxon>Diplomonadida</taxon>
        <taxon>Hexamitidae</taxon>
        <taxon>Hexamitinae</taxon>
        <taxon>Trepomonas</taxon>
    </lineage>
</organism>
<proteinExistence type="predicted"/>
<evidence type="ECO:0000313" key="3">
    <source>
        <dbReference type="EMBL" id="JAP90480.1"/>
    </source>
</evidence>
<accession>A0A146K0K2</accession>
<feature type="coiled-coil region" evidence="1">
    <location>
        <begin position="600"/>
        <end position="719"/>
    </location>
</feature>
<protein>
    <submittedName>
        <fullName evidence="3">Uncharacterized protein</fullName>
    </submittedName>
</protein>
<sequence>QKLDAEKMVQDKVELIAFQLKKAETNLVQTMQLRAELEALTENSQKREDLVKNLQQEQNRNSQLIEDLQSELKIANIKLMDSHEIFKQKNKEIMDELDESNLLNIKLQKQLNEQDEASKVTNTKLQQAMKQIDVQNARMYKMGHEFDEAQRKVKDLTKLLVQKDTDLNAALAMANDVKTQILEAEQFVRHDCNTQYKKLEQKMKLVKEENEKLSKMSKQLQGQNEHLRKSNLSANFSLQPSDVRTSTEKDSDKIELLEIKEEQSVEFNLATHSSNVPSLKELSRLSKIEPEEPTMKTSRRIQQLQENTIIKNQKSLIEQLKQQLDFVRNFKPETQTKEAQTSENSQDENLKNQSSQSSPKKPKTPKKRKSSVKAKVDEPENQSDQDFKLAVEPAKKSFTSLADLNKKSESSGLELEDNVNFLHIDQPVEGSTEEEQNENKTQETQPTTFNSKTEEVTSRISQNLITQLVPLSNQMIVKSKEIEKVKTFCKRIQATADIFESETQTKWIVLDQISQTDIRGVDKQTQVKNSLLLYCVCKNCANTVKPSEVDVNLTEDPSDLLHQFKNQNDDTNSQVQTMPTQQQITQSQNVEKHQQNIILNQQIKEQIAFTQNKTAKIKEDFYEQRKIHKELQKQKAELMKIQSKVARENGQLVDIDVEKLQFLEMQLKQIRQKIAEKNLKASQLTTASLQQQKQNKGSLDELVATINQQNDEQDQQLEEIHFNLDITNTETQSQFGQDIFSEIEQNEKQAPNTNTQIRPVKSQLSKHSSVDRSDNKSIENPIFEIRQVARQIKTQNNKRPPQILERVKENQSNENQPGMAIMANQLQKVGSLSHDQKEAIVQEIQKRQFKAHDTQAANLSANIIISSSKQQNKLRKQNSKEKVFKMENIIQQVETDRELQIGTQLEYKMRDGMFISPFAEVLRIRKAKKQQQKQLTKNQLDLVTLMDQLTQLVEDSNVKSLNLKSPKLQEIYSVDAPPKFESVTKNIEINSKKQNNTFLFQVEVFSEDYQQIVQNEFEINFFYPPIVKYNEQKSLLELNQLFVSSNQQLYYERDRIQMINLRELIGVKESFNFQTQVMTGQEFLLVNAEIKPLSVIQQCYDTFIKQYNKRIINNFDKYIDTWGIFHNLMQITYGVQKFGQQQEIQILATVLNYKLSNNHSFILYNIFFSPDPYEKWLCSYLVQFLSGISLKKVQQLHKTLFCSPPIEQFDYSASKTDLDIIRYILMENKRFQAKMNERILKMLAKADQKAKAELLSKIAEIFGCSGVKSVQQLRIFKNYIRKTETKQQVVEELHILAAALFKEISFNEKKLANYIQETGETQQIQVQLILNNLKEKFDAAVEQKDHNLMFHYFNQIIRRKQLQQLIYLEETQ</sequence>
<feature type="region of interest" description="Disordered" evidence="2">
    <location>
        <begin position="335"/>
        <end position="389"/>
    </location>
</feature>
<feature type="region of interest" description="Disordered" evidence="2">
    <location>
        <begin position="214"/>
        <end position="250"/>
    </location>
</feature>
<feature type="region of interest" description="Disordered" evidence="2">
    <location>
        <begin position="747"/>
        <end position="782"/>
    </location>
</feature>
<reference evidence="3" key="1">
    <citation type="submission" date="2015-07" db="EMBL/GenBank/DDBJ databases">
        <title>Adaptation to a free-living lifestyle via gene acquisitions in the diplomonad Trepomonas sp. PC1.</title>
        <authorList>
            <person name="Xu F."/>
            <person name="Jerlstrom-Hultqvist J."/>
            <person name="Kolisko M."/>
            <person name="Simpson A.G.B."/>
            <person name="Roger A.J."/>
            <person name="Svard S.G."/>
            <person name="Andersson J.O."/>
        </authorList>
    </citation>
    <scope>NUCLEOTIDE SEQUENCE</scope>
    <source>
        <strain evidence="3">PC1</strain>
    </source>
</reference>
<feature type="compositionally biased region" description="Basic and acidic residues" evidence="2">
    <location>
        <begin position="768"/>
        <end position="777"/>
    </location>
</feature>
<gene>
    <name evidence="3" type="ORF">TPC1_30025</name>
</gene>
<keyword evidence="1" id="KW-0175">Coiled coil</keyword>
<feature type="region of interest" description="Disordered" evidence="2">
    <location>
        <begin position="429"/>
        <end position="453"/>
    </location>
</feature>
<feature type="compositionally biased region" description="Polar residues" evidence="2">
    <location>
        <begin position="748"/>
        <end position="767"/>
    </location>
</feature>
<evidence type="ECO:0000256" key="2">
    <source>
        <dbReference type="SAM" id="MobiDB-lite"/>
    </source>
</evidence>
<dbReference type="EMBL" id="GDID01006126">
    <property type="protein sequence ID" value="JAP90480.1"/>
    <property type="molecule type" value="Transcribed_RNA"/>
</dbReference>